<dbReference type="InterPro" id="IPR019242">
    <property type="entry name" value="DUF2198"/>
</dbReference>
<sequence>MITKVVAALILPGLLVILFSRVTYNYIVGLLLTLALIIASAYKGYTEGLFVVIADAASLTIGLWYSKQMIEKYHFENKSA</sequence>
<reference evidence="2 3" key="1">
    <citation type="submission" date="2022-10" db="EMBL/GenBank/DDBJ databases">
        <title>Description of Fervidibacillus gen. nov. in the family Fervidibacillaceae fam. nov. with two species, Fervidibacillus albus sp. nov., and Fervidibacillus halotolerans sp. nov., isolated from tidal flat sediments.</title>
        <authorList>
            <person name="Kwon K.K."/>
            <person name="Yang S.-H."/>
        </authorList>
    </citation>
    <scope>NUCLEOTIDE SEQUENCE [LARGE SCALE GENOMIC DNA]</scope>
    <source>
        <strain evidence="2 3">DSM 23332</strain>
    </source>
</reference>
<evidence type="ECO:0000313" key="3">
    <source>
        <dbReference type="Proteomes" id="UP001208656"/>
    </source>
</evidence>
<feature type="transmembrane region" description="Helical" evidence="1">
    <location>
        <begin position="48"/>
        <end position="65"/>
    </location>
</feature>
<organism evidence="2 3">
    <name type="scientific">Pallidibacillus thermolactis</name>
    <dbReference type="NCBI Taxonomy" id="251051"/>
    <lineage>
        <taxon>Bacteria</taxon>
        <taxon>Bacillati</taxon>
        <taxon>Bacillota</taxon>
        <taxon>Bacilli</taxon>
        <taxon>Bacillales</taxon>
        <taxon>Bacillaceae</taxon>
        <taxon>Pallidibacillus</taxon>
    </lineage>
</organism>
<evidence type="ECO:0000313" key="2">
    <source>
        <dbReference type="EMBL" id="MCU9593222.1"/>
    </source>
</evidence>
<dbReference type="EMBL" id="JAOUSE010000003">
    <property type="protein sequence ID" value="MCU9593222.1"/>
    <property type="molecule type" value="Genomic_DNA"/>
</dbReference>
<proteinExistence type="predicted"/>
<keyword evidence="1" id="KW-1133">Transmembrane helix</keyword>
<keyword evidence="1" id="KW-0812">Transmembrane</keyword>
<protein>
    <submittedName>
        <fullName evidence="2">CsbA family protein</fullName>
    </submittedName>
</protein>
<gene>
    <name evidence="2" type="ORF">OEV82_01980</name>
</gene>
<evidence type="ECO:0000256" key="1">
    <source>
        <dbReference type="SAM" id="Phobius"/>
    </source>
</evidence>
<comment type="caution">
    <text evidence="2">The sequence shown here is derived from an EMBL/GenBank/DDBJ whole genome shotgun (WGS) entry which is preliminary data.</text>
</comment>
<dbReference type="Pfam" id="PF09964">
    <property type="entry name" value="DUF2198"/>
    <property type="match status" value="1"/>
</dbReference>
<keyword evidence="3" id="KW-1185">Reference proteome</keyword>
<keyword evidence="1" id="KW-0472">Membrane</keyword>
<dbReference type="Proteomes" id="UP001208656">
    <property type="component" value="Unassembled WGS sequence"/>
</dbReference>
<name>A0ABT2WGN8_9BACI</name>
<accession>A0ABT2WGN8</accession>